<protein>
    <submittedName>
        <fullName evidence="3 4">Uncharacterized protein LOC119631954</fullName>
    </submittedName>
</protein>
<feature type="region of interest" description="Disordered" evidence="1">
    <location>
        <begin position="1"/>
        <end position="59"/>
    </location>
</feature>
<accession>A0A8U0W5M9</accession>
<keyword evidence="2" id="KW-1185">Reference proteome</keyword>
<reference evidence="3 4" key="1">
    <citation type="submission" date="2025-04" db="UniProtKB">
        <authorList>
            <consortium name="RefSeq"/>
        </authorList>
    </citation>
    <scope>IDENTIFICATION</scope>
    <source>
        <tissue evidence="3 4">Whole body pupa</tissue>
    </source>
</reference>
<proteinExistence type="predicted"/>
<evidence type="ECO:0000313" key="3">
    <source>
        <dbReference type="RefSeq" id="XP_037880521.1"/>
    </source>
</evidence>
<dbReference type="GeneID" id="119631954"/>
<dbReference type="RefSeq" id="XP_037880522.1">
    <property type="nucleotide sequence ID" value="XM_038024594.1"/>
</dbReference>
<organism evidence="2 3">
    <name type="scientific">Glossina fuscipes</name>
    <dbReference type="NCBI Taxonomy" id="7396"/>
    <lineage>
        <taxon>Eukaryota</taxon>
        <taxon>Metazoa</taxon>
        <taxon>Ecdysozoa</taxon>
        <taxon>Arthropoda</taxon>
        <taxon>Hexapoda</taxon>
        <taxon>Insecta</taxon>
        <taxon>Pterygota</taxon>
        <taxon>Neoptera</taxon>
        <taxon>Endopterygota</taxon>
        <taxon>Diptera</taxon>
        <taxon>Brachycera</taxon>
        <taxon>Muscomorpha</taxon>
        <taxon>Hippoboscoidea</taxon>
        <taxon>Glossinidae</taxon>
        <taxon>Glossina</taxon>
    </lineage>
</organism>
<feature type="region of interest" description="Disordered" evidence="1">
    <location>
        <begin position="79"/>
        <end position="100"/>
    </location>
</feature>
<dbReference type="KEGG" id="gfs:119631954"/>
<name>A0A8U0W5M9_9MUSC</name>
<evidence type="ECO:0000313" key="4">
    <source>
        <dbReference type="RefSeq" id="XP_037880522.1"/>
    </source>
</evidence>
<evidence type="ECO:0000313" key="2">
    <source>
        <dbReference type="Proteomes" id="UP000092443"/>
    </source>
</evidence>
<dbReference type="Proteomes" id="UP000092443">
    <property type="component" value="Unplaced"/>
</dbReference>
<dbReference type="AlphaFoldDB" id="A0A8U0W5M9"/>
<sequence>MDQEEDRHFKLSNAETQESRTPAPPGFSQPSPEQRTVEAQTSSVLTGGPQTSSTGDTGLIIDKCPCSVMKMKKFSMKRLRPNGPCGRCKNTQRCESDDVS</sequence>
<dbReference type="RefSeq" id="XP_037880521.1">
    <property type="nucleotide sequence ID" value="XM_038024593.1"/>
</dbReference>
<feature type="compositionally biased region" description="Polar residues" evidence="1">
    <location>
        <begin position="28"/>
        <end position="56"/>
    </location>
</feature>
<evidence type="ECO:0000256" key="1">
    <source>
        <dbReference type="SAM" id="MobiDB-lite"/>
    </source>
</evidence>
<gene>
    <name evidence="3 4" type="primary">LOC119631954</name>
</gene>